<evidence type="ECO:0000256" key="1">
    <source>
        <dbReference type="SAM" id="MobiDB-lite"/>
    </source>
</evidence>
<keyword evidence="3" id="KW-1185">Reference proteome</keyword>
<evidence type="ECO:0000313" key="3">
    <source>
        <dbReference type="Proteomes" id="UP001327560"/>
    </source>
</evidence>
<organism evidence="2 3">
    <name type="scientific">Canna indica</name>
    <name type="common">Indian-shot</name>
    <dbReference type="NCBI Taxonomy" id="4628"/>
    <lineage>
        <taxon>Eukaryota</taxon>
        <taxon>Viridiplantae</taxon>
        <taxon>Streptophyta</taxon>
        <taxon>Embryophyta</taxon>
        <taxon>Tracheophyta</taxon>
        <taxon>Spermatophyta</taxon>
        <taxon>Magnoliopsida</taxon>
        <taxon>Liliopsida</taxon>
        <taxon>Zingiberales</taxon>
        <taxon>Cannaceae</taxon>
        <taxon>Canna</taxon>
    </lineage>
</organism>
<name>A0AAQ3JNM6_9LILI</name>
<protein>
    <submittedName>
        <fullName evidence="2">Uncharacterized protein</fullName>
    </submittedName>
</protein>
<proteinExistence type="predicted"/>
<gene>
    <name evidence="2" type="ORF">Cni_G00880</name>
</gene>
<dbReference type="Proteomes" id="UP001327560">
    <property type="component" value="Chromosome 1"/>
</dbReference>
<feature type="compositionally biased region" description="Low complexity" evidence="1">
    <location>
        <begin position="34"/>
        <end position="45"/>
    </location>
</feature>
<dbReference type="InterPro" id="IPR008004">
    <property type="entry name" value="OCTOPUS-like"/>
</dbReference>
<dbReference type="PANTHER" id="PTHR34046:SF19">
    <property type="entry name" value="RAPIDLY ELICITED PROTEIN, PUTATIVE-RELATED"/>
    <property type="match status" value="1"/>
</dbReference>
<feature type="region of interest" description="Disordered" evidence="1">
    <location>
        <begin position="34"/>
        <end position="72"/>
    </location>
</feature>
<dbReference type="PANTHER" id="PTHR34046">
    <property type="entry name" value="OS06G0218800 PROTEIN"/>
    <property type="match status" value="1"/>
</dbReference>
<sequence>MDSSTIQHPPRLHEASTKLALLLAYISPLTACKATTGKKNNNNKARSPLSEKEEKRRRMGRPGTDHAGCCRRHPKHRMSVGVCPCCLRERLSHLSHHSSASYLSSSASSSPYTSDSDLSSSASSPPRHHDVKRARVSFLLRRESTAAAAGGAGLTKSRSMILEVVRGDQKEDKEAELGKGKEKKKKKEKFWSKLLSGSKRWPKKEGAGALMHSQTFKEKPSAKWVLF</sequence>
<accession>A0AAQ3JNM6</accession>
<dbReference type="AlphaFoldDB" id="A0AAQ3JNM6"/>
<reference evidence="2 3" key="1">
    <citation type="submission" date="2023-10" db="EMBL/GenBank/DDBJ databases">
        <title>Chromosome-scale genome assembly provides insights into flower coloration mechanisms of Canna indica.</title>
        <authorList>
            <person name="Li C."/>
        </authorList>
    </citation>
    <scope>NUCLEOTIDE SEQUENCE [LARGE SCALE GENOMIC DNA]</scope>
    <source>
        <tissue evidence="2">Flower</tissue>
    </source>
</reference>
<dbReference type="EMBL" id="CP136890">
    <property type="protein sequence ID" value="WOK92189.1"/>
    <property type="molecule type" value="Genomic_DNA"/>
</dbReference>
<dbReference type="Pfam" id="PF05340">
    <property type="entry name" value="DUF740"/>
    <property type="match status" value="1"/>
</dbReference>
<evidence type="ECO:0000313" key="2">
    <source>
        <dbReference type="EMBL" id="WOK92189.1"/>
    </source>
</evidence>